<keyword evidence="4" id="KW-1185">Reference proteome</keyword>
<reference evidence="3 4" key="1">
    <citation type="journal article" date="2022" name="Nat. Ecol. Evol.">
        <title>A masculinizing supergene underlies an exaggerated male reproductive morph in a spider.</title>
        <authorList>
            <person name="Hendrickx F."/>
            <person name="De Corte Z."/>
            <person name="Sonet G."/>
            <person name="Van Belleghem S.M."/>
            <person name="Kostlbacher S."/>
            <person name="Vangestel C."/>
        </authorList>
    </citation>
    <scope>NUCLEOTIDE SEQUENCE [LARGE SCALE GENOMIC DNA]</scope>
    <source>
        <strain evidence="3">W744_W776</strain>
    </source>
</reference>
<gene>
    <name evidence="3" type="ORF">JTE90_023822</name>
</gene>
<dbReference type="Pfam" id="PF23055">
    <property type="entry name" value="DUF7041"/>
    <property type="match status" value="1"/>
</dbReference>
<name>A0AAV6VIB1_9ARAC</name>
<accession>A0AAV6VIB1</accession>
<evidence type="ECO:0000259" key="2">
    <source>
        <dbReference type="Pfam" id="PF23055"/>
    </source>
</evidence>
<protein>
    <recommendedName>
        <fullName evidence="2">DUF7041 domain-containing protein</fullName>
    </recommendedName>
</protein>
<dbReference type="InterPro" id="IPR055469">
    <property type="entry name" value="DUF7041"/>
</dbReference>
<organism evidence="3 4">
    <name type="scientific">Oedothorax gibbosus</name>
    <dbReference type="NCBI Taxonomy" id="931172"/>
    <lineage>
        <taxon>Eukaryota</taxon>
        <taxon>Metazoa</taxon>
        <taxon>Ecdysozoa</taxon>
        <taxon>Arthropoda</taxon>
        <taxon>Chelicerata</taxon>
        <taxon>Arachnida</taxon>
        <taxon>Araneae</taxon>
        <taxon>Araneomorphae</taxon>
        <taxon>Entelegynae</taxon>
        <taxon>Araneoidea</taxon>
        <taxon>Linyphiidae</taxon>
        <taxon>Erigoninae</taxon>
        <taxon>Oedothorax</taxon>
    </lineage>
</organism>
<evidence type="ECO:0000256" key="1">
    <source>
        <dbReference type="SAM" id="MobiDB-lite"/>
    </source>
</evidence>
<comment type="caution">
    <text evidence="3">The sequence shown here is derived from an EMBL/GenBank/DDBJ whole genome shotgun (WGS) entry which is preliminary data.</text>
</comment>
<dbReference type="PANTHER" id="PTHR33327:SF3">
    <property type="entry name" value="RNA-DIRECTED DNA POLYMERASE"/>
    <property type="match status" value="1"/>
</dbReference>
<feature type="compositionally biased region" description="Basic and acidic residues" evidence="1">
    <location>
        <begin position="207"/>
        <end position="220"/>
    </location>
</feature>
<dbReference type="PANTHER" id="PTHR33327">
    <property type="entry name" value="ENDONUCLEASE"/>
    <property type="match status" value="1"/>
</dbReference>
<proteinExistence type="predicted"/>
<dbReference type="EMBL" id="JAFNEN010000073">
    <property type="protein sequence ID" value="KAG8196267.1"/>
    <property type="molecule type" value="Genomic_DNA"/>
</dbReference>
<sequence>MQNDTNNEVPAAAITHVAVKAPPFWRGNPEIWFRQMESQFVLAGITVELTKFHYVVSALQPEELAIVGDLVMNIPVENPYTSIRDRLCNQYADTKEEQLRDLISGMQLGDKKPSRLLLEMKGKAGTMAEDLLKTLFMQRLPSHVQQILAISNDKLEKLAEIADGIMSLAGGVAVHEIKSPVSQVPQQAGSLEEPSLRTMLMEITARLDHLETRSRSRSRDSWSGNNRQRSSSRRRAPSGQCSSHCWYHQRFGEKASNCKPPCTWKQEN</sequence>
<dbReference type="Proteomes" id="UP000827092">
    <property type="component" value="Unassembled WGS sequence"/>
</dbReference>
<feature type="region of interest" description="Disordered" evidence="1">
    <location>
        <begin position="207"/>
        <end position="242"/>
    </location>
</feature>
<dbReference type="AlphaFoldDB" id="A0AAV6VIB1"/>
<evidence type="ECO:0000313" key="3">
    <source>
        <dbReference type="EMBL" id="KAG8196267.1"/>
    </source>
</evidence>
<evidence type="ECO:0000313" key="4">
    <source>
        <dbReference type="Proteomes" id="UP000827092"/>
    </source>
</evidence>
<feature type="domain" description="DUF7041" evidence="2">
    <location>
        <begin position="22"/>
        <end position="103"/>
    </location>
</feature>